<feature type="compositionally biased region" description="Low complexity" evidence="5">
    <location>
        <begin position="518"/>
        <end position="537"/>
    </location>
</feature>
<feature type="domain" description="Neurotransmitter-gated ion-channel transmembrane" evidence="9">
    <location>
        <begin position="323"/>
        <end position="402"/>
    </location>
</feature>
<dbReference type="Gene3D" id="1.20.58.390">
    <property type="entry name" value="Neurotransmitter-gated ion-channel transmembrane domain"/>
    <property type="match status" value="1"/>
</dbReference>
<keyword evidence="11" id="KW-1185">Reference proteome</keyword>
<dbReference type="PANTHER" id="PTHR18945">
    <property type="entry name" value="NEUROTRANSMITTER GATED ION CHANNEL"/>
    <property type="match status" value="1"/>
</dbReference>
<feature type="transmembrane region" description="Helical" evidence="6">
    <location>
        <begin position="379"/>
        <end position="401"/>
    </location>
</feature>
<dbReference type="AlphaFoldDB" id="A0A150GM36"/>
<evidence type="ECO:0000256" key="6">
    <source>
        <dbReference type="SAM" id="Phobius"/>
    </source>
</evidence>
<evidence type="ECO:0000256" key="7">
    <source>
        <dbReference type="SAM" id="SignalP"/>
    </source>
</evidence>
<evidence type="ECO:0000256" key="5">
    <source>
        <dbReference type="SAM" id="MobiDB-lite"/>
    </source>
</evidence>
<dbReference type="SUPFAM" id="SSF63712">
    <property type="entry name" value="Nicotinic receptor ligand binding domain-like"/>
    <property type="match status" value="1"/>
</dbReference>
<dbReference type="GO" id="GO:0005230">
    <property type="term" value="F:extracellular ligand-gated monoatomic ion channel activity"/>
    <property type="evidence" value="ECO:0007669"/>
    <property type="project" value="InterPro"/>
</dbReference>
<feature type="domain" description="Neurotransmitter-gated ion-channel ligand-binding" evidence="8">
    <location>
        <begin position="50"/>
        <end position="206"/>
    </location>
</feature>
<dbReference type="InterPro" id="IPR036734">
    <property type="entry name" value="Neur_chan_lig-bd_sf"/>
</dbReference>
<feature type="region of interest" description="Disordered" evidence="5">
    <location>
        <begin position="491"/>
        <end position="537"/>
    </location>
</feature>
<gene>
    <name evidence="10" type="ORF">GPECTOR_14g172</name>
</gene>
<evidence type="ECO:0000313" key="10">
    <source>
        <dbReference type="EMBL" id="KXZ50926.1"/>
    </source>
</evidence>
<dbReference type="InterPro" id="IPR006202">
    <property type="entry name" value="Neur_chan_lig-bd"/>
</dbReference>
<accession>A0A150GM36</accession>
<feature type="transmembrane region" description="Helical" evidence="6">
    <location>
        <begin position="606"/>
        <end position="626"/>
    </location>
</feature>
<sequence length="717" mass="76725">MRTAWDLIRLPVAGLLAALLLLAVPSCAQRPYPLPGSDGPLPTDTLTGATTPIDVNTIVLLERVISIDEKANEYSAIWWVILTWPDPTAGATVAKATARFMQPEGNCSYTCDSGGLPSMGCCDGIWLPHIELLNLMLYDSDQQPRWRINANSTSGTVTWSTRLVGTWYAPLDYRAYPFDHQHMLLELAIADSQSTVAALKWDHVAKLNNTAHTKGPDVSGWRMVWGKGKIYDSRECFRTANVTQPRYVPASGAAADGTLPAAYRSVGLPQRYVADNRGKGTTEPHNCGTYPRYDEARALYGPIVLVADVMMKRVASYYVLTNLIPVLLITLVAFVVFFMPQDALGDRMSVVLTMLLSLTAMQFVFDFPPANYLNALQMVVLVSYFMIAIACVESLVVNRIATVADAISIKRTCMSKYSALLTMAPFERTLVRELLGKSAHGRPLYGASMLKPRPAIKTRHASGGPKVAMPTMDAVREDSALDPHVTVTIDSRAERPLEQPQAAAAGATPSLNHRSGHSGRLGSRRVPPPASNAGSASGDAAAIVAGGDAEAPEIMAAGAAGPGAGAQNGTAAPHSLVASPFASARTATVSFAGPLERQPTGDARSVVSTTASTTVASLTAGCAAIFRRCCMVGLGPSLRALLTATAAWVVAVVTAPSRYYRQAKEDGRFARYVAGRIDKWSCIVCVTLYAICITVLLWIEVKVGDHKLMLGDAPGNM</sequence>
<feature type="chain" id="PRO_5007562096" evidence="7">
    <location>
        <begin position="29"/>
        <end position="717"/>
    </location>
</feature>
<feature type="transmembrane region" description="Helical" evidence="6">
    <location>
        <begin position="350"/>
        <end position="367"/>
    </location>
</feature>
<evidence type="ECO:0000256" key="3">
    <source>
        <dbReference type="ARBA" id="ARBA00022989"/>
    </source>
</evidence>
<keyword evidence="3 6" id="KW-1133">Transmembrane helix</keyword>
<feature type="transmembrane region" description="Helical" evidence="6">
    <location>
        <begin position="317"/>
        <end position="338"/>
    </location>
</feature>
<dbReference type="OrthoDB" id="2016799at2759"/>
<keyword evidence="2 6" id="KW-0812">Transmembrane</keyword>
<dbReference type="Gene3D" id="2.70.170.10">
    <property type="entry name" value="Neurotransmitter-gated ion-channel ligand-binding domain"/>
    <property type="match status" value="1"/>
</dbReference>
<keyword evidence="4 6" id="KW-0472">Membrane</keyword>
<feature type="transmembrane region" description="Helical" evidence="6">
    <location>
        <begin position="638"/>
        <end position="659"/>
    </location>
</feature>
<keyword evidence="7" id="KW-0732">Signal</keyword>
<comment type="subcellular location">
    <subcellularLocation>
        <location evidence="1">Membrane</location>
        <topology evidence="1">Multi-pass membrane protein</topology>
    </subcellularLocation>
</comment>
<dbReference type="Proteomes" id="UP000075714">
    <property type="component" value="Unassembled WGS sequence"/>
</dbReference>
<comment type="caution">
    <text evidence="10">The sequence shown here is derived from an EMBL/GenBank/DDBJ whole genome shotgun (WGS) entry which is preliminary data.</text>
</comment>
<dbReference type="InterPro" id="IPR006029">
    <property type="entry name" value="Neurotrans-gated_channel_TM"/>
</dbReference>
<feature type="transmembrane region" description="Helical" evidence="6">
    <location>
        <begin position="680"/>
        <end position="699"/>
    </location>
</feature>
<evidence type="ECO:0000256" key="1">
    <source>
        <dbReference type="ARBA" id="ARBA00004141"/>
    </source>
</evidence>
<proteinExistence type="predicted"/>
<evidence type="ECO:0000313" key="11">
    <source>
        <dbReference type="Proteomes" id="UP000075714"/>
    </source>
</evidence>
<name>A0A150GM36_GONPE</name>
<evidence type="ECO:0000256" key="2">
    <source>
        <dbReference type="ARBA" id="ARBA00022692"/>
    </source>
</evidence>
<evidence type="ECO:0000259" key="8">
    <source>
        <dbReference type="Pfam" id="PF02931"/>
    </source>
</evidence>
<dbReference type="EMBL" id="LSYV01000015">
    <property type="protein sequence ID" value="KXZ50926.1"/>
    <property type="molecule type" value="Genomic_DNA"/>
</dbReference>
<protein>
    <submittedName>
        <fullName evidence="10">Uncharacterized protein</fullName>
    </submittedName>
</protein>
<dbReference type="GO" id="GO:0016020">
    <property type="term" value="C:membrane"/>
    <property type="evidence" value="ECO:0007669"/>
    <property type="project" value="UniProtKB-SubCell"/>
</dbReference>
<dbReference type="GO" id="GO:0004888">
    <property type="term" value="F:transmembrane signaling receptor activity"/>
    <property type="evidence" value="ECO:0007669"/>
    <property type="project" value="InterPro"/>
</dbReference>
<dbReference type="Pfam" id="PF02931">
    <property type="entry name" value="Neur_chan_LBD"/>
    <property type="match status" value="1"/>
</dbReference>
<reference evidence="11" key="1">
    <citation type="journal article" date="2016" name="Nat. Commun.">
        <title>The Gonium pectorale genome demonstrates co-option of cell cycle regulation during the evolution of multicellularity.</title>
        <authorList>
            <person name="Hanschen E.R."/>
            <person name="Marriage T.N."/>
            <person name="Ferris P.J."/>
            <person name="Hamaji T."/>
            <person name="Toyoda A."/>
            <person name="Fujiyama A."/>
            <person name="Neme R."/>
            <person name="Noguchi H."/>
            <person name="Minakuchi Y."/>
            <person name="Suzuki M."/>
            <person name="Kawai-Toyooka H."/>
            <person name="Smith D.R."/>
            <person name="Sparks H."/>
            <person name="Anderson J."/>
            <person name="Bakaric R."/>
            <person name="Luria V."/>
            <person name="Karger A."/>
            <person name="Kirschner M.W."/>
            <person name="Durand P.M."/>
            <person name="Michod R.E."/>
            <person name="Nozaki H."/>
            <person name="Olson B.J."/>
        </authorList>
    </citation>
    <scope>NUCLEOTIDE SEQUENCE [LARGE SCALE GENOMIC DNA]</scope>
    <source>
        <strain evidence="11">NIES-2863</strain>
    </source>
</reference>
<dbReference type="InterPro" id="IPR038050">
    <property type="entry name" value="Neuro_actylchol_rec"/>
</dbReference>
<feature type="signal peptide" evidence="7">
    <location>
        <begin position="1"/>
        <end position="28"/>
    </location>
</feature>
<dbReference type="SUPFAM" id="SSF90112">
    <property type="entry name" value="Neurotransmitter-gated ion-channel transmembrane pore"/>
    <property type="match status" value="1"/>
</dbReference>
<organism evidence="10 11">
    <name type="scientific">Gonium pectorale</name>
    <name type="common">Green alga</name>
    <dbReference type="NCBI Taxonomy" id="33097"/>
    <lineage>
        <taxon>Eukaryota</taxon>
        <taxon>Viridiplantae</taxon>
        <taxon>Chlorophyta</taxon>
        <taxon>core chlorophytes</taxon>
        <taxon>Chlorophyceae</taxon>
        <taxon>CS clade</taxon>
        <taxon>Chlamydomonadales</taxon>
        <taxon>Volvocaceae</taxon>
        <taxon>Gonium</taxon>
    </lineage>
</organism>
<evidence type="ECO:0000259" key="9">
    <source>
        <dbReference type="Pfam" id="PF02932"/>
    </source>
</evidence>
<dbReference type="InterPro" id="IPR006201">
    <property type="entry name" value="Neur_channel"/>
</dbReference>
<evidence type="ECO:0000256" key="4">
    <source>
        <dbReference type="ARBA" id="ARBA00023136"/>
    </source>
</evidence>
<dbReference type="Pfam" id="PF02932">
    <property type="entry name" value="Neur_chan_memb"/>
    <property type="match status" value="1"/>
</dbReference>
<dbReference type="InterPro" id="IPR036719">
    <property type="entry name" value="Neuro-gated_channel_TM_sf"/>
</dbReference>